<reference evidence="1 2" key="1">
    <citation type="submission" date="2020-04" db="EMBL/GenBank/DDBJ databases">
        <title>MicrobeNet Type strains.</title>
        <authorList>
            <person name="Nicholson A.C."/>
        </authorList>
    </citation>
    <scope>NUCLEOTIDE SEQUENCE [LARGE SCALE GENOMIC DNA]</scope>
    <source>
        <strain evidence="1 2">DSM 40738</strain>
    </source>
</reference>
<dbReference type="AlphaFoldDB" id="A0AA44DAF0"/>
<gene>
    <name evidence="1" type="ORF">HGA06_02150</name>
</gene>
<sequence>MLPLDCALHGEYSGIQGALAVVEAPEHEHPVHPEPRDESLLVSDPAWVSTHMQRCARIRGRALAPRESPGLIERLAGDQQ</sequence>
<dbReference type="EMBL" id="JAAXOU010000011">
    <property type="protein sequence ID" value="NKY13009.1"/>
    <property type="molecule type" value="Genomic_DNA"/>
</dbReference>
<protein>
    <submittedName>
        <fullName evidence="1">Uncharacterized protein</fullName>
    </submittedName>
</protein>
<name>A0AA44DAF0_STRE0</name>
<evidence type="ECO:0000313" key="1">
    <source>
        <dbReference type="EMBL" id="NKY13009.1"/>
    </source>
</evidence>
<comment type="caution">
    <text evidence="1">The sequence shown here is derived from an EMBL/GenBank/DDBJ whole genome shotgun (WGS) entry which is preliminary data.</text>
</comment>
<dbReference type="Proteomes" id="UP000570003">
    <property type="component" value="Unassembled WGS sequence"/>
</dbReference>
<proteinExistence type="predicted"/>
<evidence type="ECO:0000313" key="2">
    <source>
        <dbReference type="Proteomes" id="UP000570003"/>
    </source>
</evidence>
<dbReference type="RefSeq" id="WP_168437284.1">
    <property type="nucleotide sequence ID" value="NZ_JAAXOU010000011.1"/>
</dbReference>
<keyword evidence="2" id="KW-1185">Reference proteome</keyword>
<accession>A0AA44DAF0</accession>
<organism evidence="1 2">
    <name type="scientific">Streptomyces somaliensis (strain ATCC 33201 / DSM 40738 / JCM 12659 / KCTC 9044 / NCTC 11332 / NRRL B-12077 / IP 733)</name>
    <dbReference type="NCBI Taxonomy" id="1134445"/>
    <lineage>
        <taxon>Bacteria</taxon>
        <taxon>Bacillati</taxon>
        <taxon>Actinomycetota</taxon>
        <taxon>Actinomycetes</taxon>
        <taxon>Kitasatosporales</taxon>
        <taxon>Streptomycetaceae</taxon>
        <taxon>Streptomyces</taxon>
    </lineage>
</organism>